<sequence>MSLQNLVLEVCVDSVQSAISAAQGGADRLEVCGNLGIGGGTTPSLGLVRAIQKALPYLPVMAMIRPRAGDFLYSQEELDVMLEDIELFKSAGVTGVVLGVLNPDGTVDVPRTRMWVFDVAPIIICPNKLRQAVCFHRAFDMTRSAVEAFDQICAIYGVTRILTSGQSVSTPAGLHVLQELLQRSQKNGRPDILPGAGINPGTIRHVLDNLLPYGLKEVHLSGGKWVDGQMVHRPVGMGMGASEETEWHVWMTDEDRIRKVRNVAHDR</sequence>
<dbReference type="Proteomes" id="UP000759537">
    <property type="component" value="Unassembled WGS sequence"/>
</dbReference>
<comment type="similarity">
    <text evidence="1">Belongs to the CutC family.</text>
</comment>
<proteinExistence type="inferred from homology"/>
<name>A0A9P5MY44_9AGAM</name>
<dbReference type="InterPro" id="IPR005627">
    <property type="entry name" value="CutC-like"/>
</dbReference>
<dbReference type="InterPro" id="IPR036822">
    <property type="entry name" value="CutC-like_dom_sf"/>
</dbReference>
<dbReference type="EMBL" id="WHVB01000006">
    <property type="protein sequence ID" value="KAF8481649.1"/>
    <property type="molecule type" value="Genomic_DNA"/>
</dbReference>
<dbReference type="Pfam" id="PF03932">
    <property type="entry name" value="CutC"/>
    <property type="match status" value="1"/>
</dbReference>
<reference evidence="3" key="1">
    <citation type="submission" date="2019-10" db="EMBL/GenBank/DDBJ databases">
        <authorList>
            <consortium name="DOE Joint Genome Institute"/>
            <person name="Kuo A."/>
            <person name="Miyauchi S."/>
            <person name="Kiss E."/>
            <person name="Drula E."/>
            <person name="Kohler A."/>
            <person name="Sanchez-Garcia M."/>
            <person name="Andreopoulos B."/>
            <person name="Barry K.W."/>
            <person name="Bonito G."/>
            <person name="Buee M."/>
            <person name="Carver A."/>
            <person name="Chen C."/>
            <person name="Cichocki N."/>
            <person name="Clum A."/>
            <person name="Culley D."/>
            <person name="Crous P.W."/>
            <person name="Fauchery L."/>
            <person name="Girlanda M."/>
            <person name="Hayes R."/>
            <person name="Keri Z."/>
            <person name="LaButti K."/>
            <person name="Lipzen A."/>
            <person name="Lombard V."/>
            <person name="Magnuson J."/>
            <person name="Maillard F."/>
            <person name="Morin E."/>
            <person name="Murat C."/>
            <person name="Nolan M."/>
            <person name="Ohm R."/>
            <person name="Pangilinan J."/>
            <person name="Pereira M."/>
            <person name="Perotto S."/>
            <person name="Peter M."/>
            <person name="Riley R."/>
            <person name="Sitrit Y."/>
            <person name="Stielow B."/>
            <person name="Szollosi G."/>
            <person name="Zifcakova L."/>
            <person name="Stursova M."/>
            <person name="Spatafora J.W."/>
            <person name="Tedersoo L."/>
            <person name="Vaario L.-M."/>
            <person name="Yamada A."/>
            <person name="Yan M."/>
            <person name="Wang P."/>
            <person name="Xu J."/>
            <person name="Bruns T."/>
            <person name="Baldrian P."/>
            <person name="Vilgalys R."/>
            <person name="Henrissat B."/>
            <person name="Grigoriev I.V."/>
            <person name="Hibbett D."/>
            <person name="Nagy L.G."/>
            <person name="Martin F.M."/>
        </authorList>
    </citation>
    <scope>NUCLEOTIDE SEQUENCE</scope>
    <source>
        <strain evidence="3">Prilba</strain>
    </source>
</reference>
<evidence type="ECO:0000313" key="4">
    <source>
        <dbReference type="Proteomes" id="UP000759537"/>
    </source>
</evidence>
<gene>
    <name evidence="3" type="ORF">DFH94DRAFT_793009</name>
</gene>
<dbReference type="OrthoDB" id="7392499at2759"/>
<dbReference type="AlphaFoldDB" id="A0A9P5MY44"/>
<evidence type="ECO:0000313" key="3">
    <source>
        <dbReference type="EMBL" id="KAF8481649.1"/>
    </source>
</evidence>
<dbReference type="PANTHER" id="PTHR12598:SF0">
    <property type="entry name" value="COPPER HOMEOSTASIS PROTEIN CUTC HOMOLOG"/>
    <property type="match status" value="1"/>
</dbReference>
<comment type="caution">
    <text evidence="3">The sequence shown here is derived from an EMBL/GenBank/DDBJ whole genome shotgun (WGS) entry which is preliminary data.</text>
</comment>
<accession>A0A9P5MY44</accession>
<protein>
    <recommendedName>
        <fullName evidence="2">Copper homeostasis protein cutC homolog</fullName>
    </recommendedName>
</protein>
<dbReference type="GO" id="GO:0005507">
    <property type="term" value="F:copper ion binding"/>
    <property type="evidence" value="ECO:0007669"/>
    <property type="project" value="TreeGrafter"/>
</dbReference>
<evidence type="ECO:0000256" key="1">
    <source>
        <dbReference type="ARBA" id="ARBA00007768"/>
    </source>
</evidence>
<organism evidence="3 4">
    <name type="scientific">Russula ochroleuca</name>
    <dbReference type="NCBI Taxonomy" id="152965"/>
    <lineage>
        <taxon>Eukaryota</taxon>
        <taxon>Fungi</taxon>
        <taxon>Dikarya</taxon>
        <taxon>Basidiomycota</taxon>
        <taxon>Agaricomycotina</taxon>
        <taxon>Agaricomycetes</taxon>
        <taxon>Russulales</taxon>
        <taxon>Russulaceae</taxon>
        <taxon>Russula</taxon>
    </lineage>
</organism>
<dbReference type="PANTHER" id="PTHR12598">
    <property type="entry name" value="COPPER HOMEOSTASIS PROTEIN CUTC"/>
    <property type="match status" value="1"/>
</dbReference>
<evidence type="ECO:0000256" key="2">
    <source>
        <dbReference type="ARBA" id="ARBA00019014"/>
    </source>
</evidence>
<dbReference type="SUPFAM" id="SSF110395">
    <property type="entry name" value="CutC-like"/>
    <property type="match status" value="1"/>
</dbReference>
<reference evidence="3" key="2">
    <citation type="journal article" date="2020" name="Nat. Commun.">
        <title>Large-scale genome sequencing of mycorrhizal fungi provides insights into the early evolution of symbiotic traits.</title>
        <authorList>
            <person name="Miyauchi S."/>
            <person name="Kiss E."/>
            <person name="Kuo A."/>
            <person name="Drula E."/>
            <person name="Kohler A."/>
            <person name="Sanchez-Garcia M."/>
            <person name="Morin E."/>
            <person name="Andreopoulos B."/>
            <person name="Barry K.W."/>
            <person name="Bonito G."/>
            <person name="Buee M."/>
            <person name="Carver A."/>
            <person name="Chen C."/>
            <person name="Cichocki N."/>
            <person name="Clum A."/>
            <person name="Culley D."/>
            <person name="Crous P.W."/>
            <person name="Fauchery L."/>
            <person name="Girlanda M."/>
            <person name="Hayes R.D."/>
            <person name="Keri Z."/>
            <person name="LaButti K."/>
            <person name="Lipzen A."/>
            <person name="Lombard V."/>
            <person name="Magnuson J."/>
            <person name="Maillard F."/>
            <person name="Murat C."/>
            <person name="Nolan M."/>
            <person name="Ohm R.A."/>
            <person name="Pangilinan J."/>
            <person name="Pereira M.F."/>
            <person name="Perotto S."/>
            <person name="Peter M."/>
            <person name="Pfister S."/>
            <person name="Riley R."/>
            <person name="Sitrit Y."/>
            <person name="Stielow J.B."/>
            <person name="Szollosi G."/>
            <person name="Zifcakova L."/>
            <person name="Stursova M."/>
            <person name="Spatafora J.W."/>
            <person name="Tedersoo L."/>
            <person name="Vaario L.M."/>
            <person name="Yamada A."/>
            <person name="Yan M."/>
            <person name="Wang P."/>
            <person name="Xu J."/>
            <person name="Bruns T."/>
            <person name="Baldrian P."/>
            <person name="Vilgalys R."/>
            <person name="Dunand C."/>
            <person name="Henrissat B."/>
            <person name="Grigoriev I.V."/>
            <person name="Hibbett D."/>
            <person name="Nagy L.G."/>
            <person name="Martin F.M."/>
        </authorList>
    </citation>
    <scope>NUCLEOTIDE SEQUENCE</scope>
    <source>
        <strain evidence="3">Prilba</strain>
    </source>
</reference>
<keyword evidence="4" id="KW-1185">Reference proteome</keyword>
<dbReference type="Gene3D" id="3.20.20.380">
    <property type="entry name" value="Copper homeostasis (CutC) domain"/>
    <property type="match status" value="1"/>
</dbReference>
<dbReference type="HAMAP" id="MF_00795">
    <property type="entry name" value="CutC"/>
    <property type="match status" value="1"/>
</dbReference>